<dbReference type="Proteomes" id="UP001341840">
    <property type="component" value="Unassembled WGS sequence"/>
</dbReference>
<dbReference type="EMBL" id="JASCZI010061233">
    <property type="protein sequence ID" value="MED6138109.1"/>
    <property type="molecule type" value="Genomic_DNA"/>
</dbReference>
<evidence type="ECO:0000313" key="2">
    <source>
        <dbReference type="Proteomes" id="UP001341840"/>
    </source>
</evidence>
<organism evidence="1 2">
    <name type="scientific">Stylosanthes scabra</name>
    <dbReference type="NCBI Taxonomy" id="79078"/>
    <lineage>
        <taxon>Eukaryota</taxon>
        <taxon>Viridiplantae</taxon>
        <taxon>Streptophyta</taxon>
        <taxon>Embryophyta</taxon>
        <taxon>Tracheophyta</taxon>
        <taxon>Spermatophyta</taxon>
        <taxon>Magnoliopsida</taxon>
        <taxon>eudicotyledons</taxon>
        <taxon>Gunneridae</taxon>
        <taxon>Pentapetalae</taxon>
        <taxon>rosids</taxon>
        <taxon>fabids</taxon>
        <taxon>Fabales</taxon>
        <taxon>Fabaceae</taxon>
        <taxon>Papilionoideae</taxon>
        <taxon>50 kb inversion clade</taxon>
        <taxon>dalbergioids sensu lato</taxon>
        <taxon>Dalbergieae</taxon>
        <taxon>Pterocarpus clade</taxon>
        <taxon>Stylosanthes</taxon>
    </lineage>
</organism>
<reference evidence="1 2" key="1">
    <citation type="journal article" date="2023" name="Plants (Basel)">
        <title>Bridging the Gap: Combining Genomics and Transcriptomics Approaches to Understand Stylosanthes scabra, an Orphan Legume from the Brazilian Caatinga.</title>
        <authorList>
            <person name="Ferreira-Neto J.R.C."/>
            <person name="da Silva M.D."/>
            <person name="Binneck E."/>
            <person name="de Melo N.F."/>
            <person name="da Silva R.H."/>
            <person name="de Melo A.L.T.M."/>
            <person name="Pandolfi V."/>
            <person name="Bustamante F.O."/>
            <person name="Brasileiro-Vidal A.C."/>
            <person name="Benko-Iseppon A.M."/>
        </authorList>
    </citation>
    <scope>NUCLEOTIDE SEQUENCE [LARGE SCALE GENOMIC DNA]</scope>
    <source>
        <tissue evidence="1">Leaves</tissue>
    </source>
</reference>
<accession>A0ABU6SPR9</accession>
<proteinExistence type="predicted"/>
<name>A0ABU6SPR9_9FABA</name>
<keyword evidence="2" id="KW-1185">Reference proteome</keyword>
<gene>
    <name evidence="1" type="ORF">PIB30_071199</name>
</gene>
<comment type="caution">
    <text evidence="1">The sequence shown here is derived from an EMBL/GenBank/DDBJ whole genome shotgun (WGS) entry which is preliminary data.</text>
</comment>
<protein>
    <submittedName>
        <fullName evidence="1">Uncharacterized protein</fullName>
    </submittedName>
</protein>
<evidence type="ECO:0000313" key="1">
    <source>
        <dbReference type="EMBL" id="MED6138109.1"/>
    </source>
</evidence>
<sequence length="73" mass="8245">MTATSPTSMPLGQLGDELMSSFAGKDVLRRERYSSASTRTRRMYFNPSRNGGGWTCKATPTLKSERENTYEFQ</sequence>